<evidence type="ECO:0000259" key="4">
    <source>
        <dbReference type="PROSITE" id="PS51462"/>
    </source>
</evidence>
<proteinExistence type="inferred from homology"/>
<dbReference type="EMBL" id="JACHGJ010000004">
    <property type="protein sequence ID" value="MBB6480851.1"/>
    <property type="molecule type" value="Genomic_DNA"/>
</dbReference>
<evidence type="ECO:0000313" key="5">
    <source>
        <dbReference type="EMBL" id="MBB6480851.1"/>
    </source>
</evidence>
<dbReference type="AlphaFoldDB" id="A0A841RBV9"/>
<dbReference type="InterPro" id="IPR020084">
    <property type="entry name" value="NUDIX_hydrolase_CS"/>
</dbReference>
<protein>
    <submittedName>
        <fullName evidence="5">8-oxo-dGTP pyrophosphatase MutT (NUDIX family)</fullName>
    </submittedName>
</protein>
<dbReference type="Proteomes" id="UP000587760">
    <property type="component" value="Unassembled WGS sequence"/>
</dbReference>
<comment type="caution">
    <text evidence="5">The sequence shown here is derived from an EMBL/GenBank/DDBJ whole genome shotgun (WGS) entry which is preliminary data.</text>
</comment>
<accession>A0A841RBV9</accession>
<evidence type="ECO:0000313" key="6">
    <source>
        <dbReference type="Proteomes" id="UP000587760"/>
    </source>
</evidence>
<dbReference type="PROSITE" id="PS51462">
    <property type="entry name" value="NUDIX"/>
    <property type="match status" value="1"/>
</dbReference>
<dbReference type="RefSeq" id="WP_184747107.1">
    <property type="nucleotide sequence ID" value="NZ_JACHGJ010000004.1"/>
</dbReference>
<dbReference type="InterPro" id="IPR000086">
    <property type="entry name" value="NUDIX_hydrolase_dom"/>
</dbReference>
<reference evidence="5 6" key="1">
    <citation type="submission" date="2020-08" db="EMBL/GenBank/DDBJ databases">
        <title>Genomic Encyclopedia of Type Strains, Phase IV (KMG-IV): sequencing the most valuable type-strain genomes for metagenomic binning, comparative biology and taxonomic classification.</title>
        <authorList>
            <person name="Goeker M."/>
        </authorList>
    </citation>
    <scope>NUCLEOTIDE SEQUENCE [LARGE SCALE GENOMIC DNA]</scope>
    <source>
        <strain evidence="5 6">DSM 2461</strain>
    </source>
</reference>
<dbReference type="GO" id="GO:0016787">
    <property type="term" value="F:hydrolase activity"/>
    <property type="evidence" value="ECO:0007669"/>
    <property type="project" value="UniProtKB-KW"/>
</dbReference>
<comment type="similarity">
    <text evidence="3">Belongs to the Nudix hydrolase family.</text>
</comment>
<dbReference type="SUPFAM" id="SSF55811">
    <property type="entry name" value="Nudix"/>
    <property type="match status" value="1"/>
</dbReference>
<dbReference type="Pfam" id="PF00293">
    <property type="entry name" value="NUDIX"/>
    <property type="match status" value="1"/>
</dbReference>
<comment type="cofactor">
    <cofactor evidence="1">
        <name>Mg(2+)</name>
        <dbReference type="ChEBI" id="CHEBI:18420"/>
    </cofactor>
</comment>
<organism evidence="5 6">
    <name type="scientific">Spirochaeta isovalerica</name>
    <dbReference type="NCBI Taxonomy" id="150"/>
    <lineage>
        <taxon>Bacteria</taxon>
        <taxon>Pseudomonadati</taxon>
        <taxon>Spirochaetota</taxon>
        <taxon>Spirochaetia</taxon>
        <taxon>Spirochaetales</taxon>
        <taxon>Spirochaetaceae</taxon>
        <taxon>Spirochaeta</taxon>
    </lineage>
</organism>
<name>A0A841RBV9_9SPIO</name>
<feature type="domain" description="Nudix hydrolase" evidence="4">
    <location>
        <begin position="19"/>
        <end position="158"/>
    </location>
</feature>
<evidence type="ECO:0000256" key="1">
    <source>
        <dbReference type="ARBA" id="ARBA00001946"/>
    </source>
</evidence>
<dbReference type="PANTHER" id="PTHR43046:SF15">
    <property type="entry name" value="MUTT_NUDIX FAMILY PROTEIN"/>
    <property type="match status" value="1"/>
</dbReference>
<dbReference type="InterPro" id="IPR015797">
    <property type="entry name" value="NUDIX_hydrolase-like_dom_sf"/>
</dbReference>
<evidence type="ECO:0000256" key="3">
    <source>
        <dbReference type="RuleBase" id="RU003476"/>
    </source>
</evidence>
<dbReference type="PANTHER" id="PTHR43046">
    <property type="entry name" value="GDP-MANNOSE MANNOSYL HYDROLASE"/>
    <property type="match status" value="1"/>
</dbReference>
<dbReference type="Gene3D" id="3.90.79.10">
    <property type="entry name" value="Nucleoside Triphosphate Pyrophosphohydrolase"/>
    <property type="match status" value="1"/>
</dbReference>
<keyword evidence="6" id="KW-1185">Reference proteome</keyword>
<dbReference type="PROSITE" id="PS00893">
    <property type="entry name" value="NUDIX_BOX"/>
    <property type="match status" value="1"/>
</dbReference>
<keyword evidence="2 3" id="KW-0378">Hydrolase</keyword>
<dbReference type="PRINTS" id="PR00502">
    <property type="entry name" value="NUDIXFAMILY"/>
</dbReference>
<evidence type="ECO:0000256" key="2">
    <source>
        <dbReference type="ARBA" id="ARBA00022801"/>
    </source>
</evidence>
<gene>
    <name evidence="5" type="ORF">HNR50_002524</name>
</gene>
<sequence>MIELKLHHQKSLNLQGNSFTREAVRAYIRSGDRVLFIHSPQNGDYKLPGGGIEAGENHEEALRREILEESGYIISDMGPQIALISEFSEAAEPDMDFFRMNSHYYSCEVDTGEQTVQNLDDYEKALEMTPVWIEPAKALELNRSVLKNNPSPPRWTRREILFLESLE</sequence>
<dbReference type="InterPro" id="IPR020476">
    <property type="entry name" value="Nudix_hydrolase"/>
</dbReference>